<comment type="caution">
    <text evidence="8">The sequence shown here is derived from an EMBL/GenBank/DDBJ whole genome shotgun (WGS) entry which is preliminary data.</text>
</comment>
<evidence type="ECO:0000256" key="5">
    <source>
        <dbReference type="ARBA" id="ARBA00023121"/>
    </source>
</evidence>
<dbReference type="EMBL" id="JAACNH010000009">
    <property type="protein sequence ID" value="KAG8432317.1"/>
    <property type="molecule type" value="Genomic_DNA"/>
</dbReference>
<dbReference type="Proteomes" id="UP000812440">
    <property type="component" value="Chromosome 9"/>
</dbReference>
<dbReference type="InterPro" id="IPR019003">
    <property type="entry name" value="AMER"/>
</dbReference>
<sequence length="267" mass="29386">MESGQSCQENDPRTKPTYPSPCEKPNGISNVEVSGKVEVCEESVTCLKAQTPGKPKKSPFKFFGGRKSICTLPSFFGGKHKSIGKETEDQLGSLNQTILDSKTDLATAYLNPVGVLSEDTNADDLDQPTLPSGEALYERKTPGLIFEQFFNFDLPTENGLIQVFNKGTLFSSISERLGKAGSSGSFHHNLDSLPTMVTFDVVDFEMKEYEGEWGGSTFLEQNMKVWKAKSSTTISSHEQSYNRVIIPNKQLLQDGRQMAKHESAPAV</sequence>
<dbReference type="PANTHER" id="PTHR22237">
    <property type="entry name" value="APC MEMBRANE RECRUITMENT PROTEIN 2-RELATED"/>
    <property type="match status" value="1"/>
</dbReference>
<keyword evidence="5" id="KW-0446">Lipid-binding</keyword>
<organism evidence="8 9">
    <name type="scientific">Hymenochirus boettgeri</name>
    <name type="common">Congo dwarf clawed frog</name>
    <dbReference type="NCBI Taxonomy" id="247094"/>
    <lineage>
        <taxon>Eukaryota</taxon>
        <taxon>Metazoa</taxon>
        <taxon>Chordata</taxon>
        <taxon>Craniata</taxon>
        <taxon>Vertebrata</taxon>
        <taxon>Euteleostomi</taxon>
        <taxon>Amphibia</taxon>
        <taxon>Batrachia</taxon>
        <taxon>Anura</taxon>
        <taxon>Pipoidea</taxon>
        <taxon>Pipidae</taxon>
        <taxon>Pipinae</taxon>
        <taxon>Hymenochirus</taxon>
    </lineage>
</organism>
<dbReference type="GO" id="GO:0016055">
    <property type="term" value="P:Wnt signaling pathway"/>
    <property type="evidence" value="ECO:0007669"/>
    <property type="project" value="UniProtKB-KW"/>
</dbReference>
<dbReference type="GO" id="GO:0008013">
    <property type="term" value="F:beta-catenin binding"/>
    <property type="evidence" value="ECO:0007669"/>
    <property type="project" value="TreeGrafter"/>
</dbReference>
<dbReference type="PANTHER" id="PTHR22237:SF0">
    <property type="entry name" value="APC MEMBRANE RECRUITMENT PROTEIN 1"/>
    <property type="match status" value="1"/>
</dbReference>
<evidence type="ECO:0000256" key="6">
    <source>
        <dbReference type="ARBA" id="ARBA00023136"/>
    </source>
</evidence>
<evidence type="ECO:0000313" key="8">
    <source>
        <dbReference type="EMBL" id="KAG8432317.1"/>
    </source>
</evidence>
<dbReference type="GO" id="GO:0060828">
    <property type="term" value="P:regulation of canonical Wnt signaling pathway"/>
    <property type="evidence" value="ECO:0007669"/>
    <property type="project" value="TreeGrafter"/>
</dbReference>
<dbReference type="GO" id="GO:0005886">
    <property type="term" value="C:plasma membrane"/>
    <property type="evidence" value="ECO:0007669"/>
    <property type="project" value="UniProtKB-SubCell"/>
</dbReference>
<comment type="similarity">
    <text evidence="2">Belongs to the Amer family.</text>
</comment>
<comment type="subcellular location">
    <subcellularLocation>
        <location evidence="1">Cell membrane</location>
        <topology evidence="1">Peripheral membrane protein</topology>
    </subcellularLocation>
</comment>
<feature type="region of interest" description="Disordered" evidence="7">
    <location>
        <begin position="1"/>
        <end position="27"/>
    </location>
</feature>
<evidence type="ECO:0000256" key="2">
    <source>
        <dbReference type="ARBA" id="ARBA00007750"/>
    </source>
</evidence>
<proteinExistence type="inferred from homology"/>
<evidence type="ECO:0000256" key="3">
    <source>
        <dbReference type="ARBA" id="ARBA00022475"/>
    </source>
</evidence>
<dbReference type="Pfam" id="PF09422">
    <property type="entry name" value="AMER"/>
    <property type="match status" value="1"/>
</dbReference>
<evidence type="ECO:0000256" key="4">
    <source>
        <dbReference type="ARBA" id="ARBA00022687"/>
    </source>
</evidence>
<name>A0A8T2IL09_9PIPI</name>
<evidence type="ECO:0000256" key="1">
    <source>
        <dbReference type="ARBA" id="ARBA00004202"/>
    </source>
</evidence>
<dbReference type="GO" id="GO:0005546">
    <property type="term" value="F:phosphatidylinositol-4,5-bisphosphate binding"/>
    <property type="evidence" value="ECO:0007669"/>
    <property type="project" value="TreeGrafter"/>
</dbReference>
<accession>A0A8T2IL09</accession>
<keyword evidence="6" id="KW-0472">Membrane</keyword>
<protein>
    <submittedName>
        <fullName evidence="8">Uncharacterized protein</fullName>
    </submittedName>
</protein>
<evidence type="ECO:0000313" key="9">
    <source>
        <dbReference type="Proteomes" id="UP000812440"/>
    </source>
</evidence>
<dbReference type="AlphaFoldDB" id="A0A8T2IL09"/>
<evidence type="ECO:0000256" key="7">
    <source>
        <dbReference type="SAM" id="MobiDB-lite"/>
    </source>
</evidence>
<keyword evidence="3" id="KW-1003">Cell membrane</keyword>
<gene>
    <name evidence="8" type="ORF">GDO86_016817</name>
</gene>
<keyword evidence="4" id="KW-0879">Wnt signaling pathway</keyword>
<reference evidence="8" key="1">
    <citation type="thesis" date="2020" institute="ProQuest LLC" country="789 East Eisenhower Parkway, Ann Arbor, MI, USA">
        <title>Comparative Genomics and Chromosome Evolution.</title>
        <authorList>
            <person name="Mudd A.B."/>
        </authorList>
    </citation>
    <scope>NUCLEOTIDE SEQUENCE</scope>
    <source>
        <strain evidence="8">Female2</strain>
        <tissue evidence="8">Blood</tissue>
    </source>
</reference>
<keyword evidence="9" id="KW-1185">Reference proteome</keyword>